<dbReference type="Pfam" id="PF07645">
    <property type="entry name" value="EGF_CA"/>
    <property type="match status" value="1"/>
</dbReference>
<dbReference type="InterPro" id="IPR009030">
    <property type="entry name" value="Growth_fac_rcpt_cys_sf"/>
</dbReference>
<evidence type="ECO:0000256" key="6">
    <source>
        <dbReference type="ARBA" id="ARBA00022741"/>
    </source>
</evidence>
<keyword evidence="2 9" id="KW-0245">EGF-like domain</keyword>
<protein>
    <submittedName>
        <fullName evidence="14">Uncharacterized protein</fullName>
    </submittedName>
</protein>
<dbReference type="Proteomes" id="UP001231189">
    <property type="component" value="Unassembled WGS sequence"/>
</dbReference>
<dbReference type="GO" id="GO:0005509">
    <property type="term" value="F:calcium ion binding"/>
    <property type="evidence" value="ECO:0007669"/>
    <property type="project" value="InterPro"/>
</dbReference>
<dbReference type="Gene3D" id="1.10.510.10">
    <property type="entry name" value="Transferase(Phosphotransferase) domain 1"/>
    <property type="match status" value="1"/>
</dbReference>
<dbReference type="FunFam" id="3.30.200.20:FF:000337">
    <property type="entry name" value="Wall-associated receptor kinase 3"/>
    <property type="match status" value="1"/>
</dbReference>
<evidence type="ECO:0000256" key="11">
    <source>
        <dbReference type="SAM" id="Phobius"/>
    </source>
</evidence>
<dbReference type="PANTHER" id="PTHR27005:SF497">
    <property type="entry name" value="PROTEIN KINASE DOMAIN-CONTAINING PROTEIN"/>
    <property type="match status" value="1"/>
</dbReference>
<dbReference type="Gene3D" id="2.10.25.10">
    <property type="entry name" value="Laminin"/>
    <property type="match status" value="2"/>
</dbReference>
<dbReference type="GO" id="GO:0005886">
    <property type="term" value="C:plasma membrane"/>
    <property type="evidence" value="ECO:0007669"/>
    <property type="project" value="TreeGrafter"/>
</dbReference>
<keyword evidence="11" id="KW-1133">Transmembrane helix</keyword>
<dbReference type="SUPFAM" id="SSF57184">
    <property type="entry name" value="Growth factor receptor domain"/>
    <property type="match status" value="1"/>
</dbReference>
<keyword evidence="6 10" id="KW-0547">Nucleotide-binding</keyword>
<feature type="domain" description="EGF-like" evidence="13">
    <location>
        <begin position="290"/>
        <end position="330"/>
    </location>
</feature>
<keyword evidence="11" id="KW-0472">Membrane</keyword>
<dbReference type="PROSITE" id="PS50011">
    <property type="entry name" value="PROTEIN_KINASE_DOM"/>
    <property type="match status" value="1"/>
</dbReference>
<dbReference type="SMART" id="SM00181">
    <property type="entry name" value="EGF"/>
    <property type="match status" value="2"/>
</dbReference>
<comment type="caution">
    <text evidence="14">The sequence shown here is derived from an EMBL/GenBank/DDBJ whole genome shotgun (WGS) entry which is preliminary data.</text>
</comment>
<keyword evidence="7 10" id="KW-0067">ATP-binding</keyword>
<dbReference type="PROSITE" id="PS01187">
    <property type="entry name" value="EGF_CA"/>
    <property type="match status" value="1"/>
</dbReference>
<reference evidence="14" key="1">
    <citation type="submission" date="2023-07" db="EMBL/GenBank/DDBJ databases">
        <title>A chromosome-level genome assembly of Lolium multiflorum.</title>
        <authorList>
            <person name="Chen Y."/>
            <person name="Copetti D."/>
            <person name="Kolliker R."/>
            <person name="Studer B."/>
        </authorList>
    </citation>
    <scope>NUCLEOTIDE SEQUENCE</scope>
    <source>
        <strain evidence="14">02402/16</strain>
        <tissue evidence="14">Leaf</tissue>
    </source>
</reference>
<evidence type="ECO:0000313" key="15">
    <source>
        <dbReference type="Proteomes" id="UP001231189"/>
    </source>
</evidence>
<organism evidence="14 15">
    <name type="scientific">Lolium multiflorum</name>
    <name type="common">Italian ryegrass</name>
    <name type="synonym">Lolium perenne subsp. multiflorum</name>
    <dbReference type="NCBI Taxonomy" id="4521"/>
    <lineage>
        <taxon>Eukaryota</taxon>
        <taxon>Viridiplantae</taxon>
        <taxon>Streptophyta</taxon>
        <taxon>Embryophyta</taxon>
        <taxon>Tracheophyta</taxon>
        <taxon>Spermatophyta</taxon>
        <taxon>Magnoliopsida</taxon>
        <taxon>Liliopsida</taxon>
        <taxon>Poales</taxon>
        <taxon>Poaceae</taxon>
        <taxon>BOP clade</taxon>
        <taxon>Pooideae</taxon>
        <taxon>Poodae</taxon>
        <taxon>Poeae</taxon>
        <taxon>Poeae Chloroplast Group 2 (Poeae type)</taxon>
        <taxon>Loliodinae</taxon>
        <taxon>Loliinae</taxon>
        <taxon>Lolium</taxon>
    </lineage>
</organism>
<dbReference type="Pfam" id="PF07714">
    <property type="entry name" value="PK_Tyr_Ser-Thr"/>
    <property type="match status" value="1"/>
</dbReference>
<dbReference type="PROSITE" id="PS50026">
    <property type="entry name" value="EGF_3"/>
    <property type="match status" value="1"/>
</dbReference>
<keyword evidence="5" id="KW-0677">Repeat</keyword>
<keyword evidence="15" id="KW-1185">Reference proteome</keyword>
<evidence type="ECO:0000256" key="5">
    <source>
        <dbReference type="ARBA" id="ARBA00022737"/>
    </source>
</evidence>
<feature type="transmembrane region" description="Helical" evidence="11">
    <location>
        <begin position="339"/>
        <end position="358"/>
    </location>
</feature>
<dbReference type="InterPro" id="IPR045274">
    <property type="entry name" value="WAK-like"/>
</dbReference>
<dbReference type="InterPro" id="IPR017441">
    <property type="entry name" value="Protein_kinase_ATP_BS"/>
</dbReference>
<keyword evidence="1" id="KW-0723">Serine/threonine-protein kinase</keyword>
<feature type="domain" description="Protein kinase" evidence="12">
    <location>
        <begin position="395"/>
        <end position="573"/>
    </location>
</feature>
<accession>A0AAD8TQI0</accession>
<dbReference type="FunFam" id="2.10.25.10:FF:000038">
    <property type="entry name" value="Fibrillin 2"/>
    <property type="match status" value="1"/>
</dbReference>
<evidence type="ECO:0000256" key="3">
    <source>
        <dbReference type="ARBA" id="ARBA00022679"/>
    </source>
</evidence>
<gene>
    <name evidence="14" type="ORF">QYE76_008653</name>
</gene>
<evidence type="ECO:0000256" key="4">
    <source>
        <dbReference type="ARBA" id="ARBA00022729"/>
    </source>
</evidence>
<dbReference type="InterPro" id="IPR001245">
    <property type="entry name" value="Ser-Thr/Tyr_kinase_cat_dom"/>
</dbReference>
<dbReference type="PROSITE" id="PS00107">
    <property type="entry name" value="PROTEIN_KINASE_ATP"/>
    <property type="match status" value="1"/>
</dbReference>
<proteinExistence type="predicted"/>
<dbReference type="SUPFAM" id="SSF56112">
    <property type="entry name" value="Protein kinase-like (PK-like)"/>
    <property type="match status" value="1"/>
</dbReference>
<dbReference type="InterPro" id="IPR000742">
    <property type="entry name" value="EGF"/>
</dbReference>
<dbReference type="EMBL" id="JAUUTY010000001">
    <property type="protein sequence ID" value="KAK1691956.1"/>
    <property type="molecule type" value="Genomic_DNA"/>
</dbReference>
<evidence type="ECO:0000256" key="8">
    <source>
        <dbReference type="ARBA" id="ARBA00023157"/>
    </source>
</evidence>
<evidence type="ECO:0000256" key="10">
    <source>
        <dbReference type="PROSITE-ProRule" id="PRU10141"/>
    </source>
</evidence>
<name>A0AAD8TQI0_LOLMU</name>
<dbReference type="AlphaFoldDB" id="A0AAD8TQI0"/>
<dbReference type="PROSITE" id="PS00010">
    <property type="entry name" value="ASX_HYDROXYL"/>
    <property type="match status" value="1"/>
</dbReference>
<keyword evidence="8" id="KW-1015">Disulfide bond</keyword>
<dbReference type="GO" id="GO:0005524">
    <property type="term" value="F:ATP binding"/>
    <property type="evidence" value="ECO:0007669"/>
    <property type="project" value="UniProtKB-UniRule"/>
</dbReference>
<comment type="caution">
    <text evidence="9">Lacks conserved residue(s) required for the propagation of feature annotation.</text>
</comment>
<dbReference type="InterPro" id="IPR011009">
    <property type="entry name" value="Kinase-like_dom_sf"/>
</dbReference>
<keyword evidence="3" id="KW-0808">Transferase</keyword>
<dbReference type="InterPro" id="IPR000719">
    <property type="entry name" value="Prot_kinase_dom"/>
</dbReference>
<evidence type="ECO:0000259" key="13">
    <source>
        <dbReference type="PROSITE" id="PS50026"/>
    </source>
</evidence>
<evidence type="ECO:0000256" key="1">
    <source>
        <dbReference type="ARBA" id="ARBA00022527"/>
    </source>
</evidence>
<dbReference type="PANTHER" id="PTHR27005">
    <property type="entry name" value="WALL-ASSOCIATED RECEPTOR KINASE-LIKE 21"/>
    <property type="match status" value="1"/>
</dbReference>
<dbReference type="InterPro" id="IPR000152">
    <property type="entry name" value="EGF-type_Asp/Asn_hydroxyl_site"/>
</dbReference>
<dbReference type="InterPro" id="IPR049883">
    <property type="entry name" value="NOTCH1_EGF-like"/>
</dbReference>
<evidence type="ECO:0000256" key="2">
    <source>
        <dbReference type="ARBA" id="ARBA00022536"/>
    </source>
</evidence>
<dbReference type="CDD" id="cd00054">
    <property type="entry name" value="EGF_CA"/>
    <property type="match status" value="1"/>
</dbReference>
<dbReference type="GO" id="GO:0007166">
    <property type="term" value="P:cell surface receptor signaling pathway"/>
    <property type="evidence" value="ECO:0007669"/>
    <property type="project" value="InterPro"/>
</dbReference>
<evidence type="ECO:0000256" key="7">
    <source>
        <dbReference type="ARBA" id="ARBA00022840"/>
    </source>
</evidence>
<feature type="binding site" evidence="10">
    <location>
        <position position="423"/>
    </location>
    <ligand>
        <name>ATP</name>
        <dbReference type="ChEBI" id="CHEBI:30616"/>
    </ligand>
</feature>
<dbReference type="InterPro" id="IPR001881">
    <property type="entry name" value="EGF-like_Ca-bd_dom"/>
</dbReference>
<keyword evidence="4" id="KW-0732">Signal</keyword>
<dbReference type="GO" id="GO:0004674">
    <property type="term" value="F:protein serine/threonine kinase activity"/>
    <property type="evidence" value="ECO:0007669"/>
    <property type="project" value="UniProtKB-KW"/>
</dbReference>
<dbReference type="SMART" id="SM00179">
    <property type="entry name" value="EGF_CA"/>
    <property type="match status" value="1"/>
</dbReference>
<sequence length="573" mass="63106">MADQFEVLCNDSTRPPRLFLASSAVTYQKNGEASISNASARVVLDEAAISPSPIELLDIAVAANEVRAYGAVSSYCIKSPAEQVLKLQLTSVGPSNTSWPLTLSMKRNALVGVGMNMQARLARRMYMDLPSLDALTSCSSVAAIDDFYSPENGSCVGYGCCKVPFAGRAGRRAPIDLSEFAVSFRPGNQLDWEEYPCSYGMVVETSWYNFSTPELYGYEVLPKKLQRGVPFVLDFAILNGSCPAKGQQPPPGYACASSNSFCTNTNTTGYVCHCIQGYEGNPYITNGCQDIDECKDPYLCPRRMQCINLAGSYECKCKSGTMIGAGGECIDIISTIAKVVAGGVGFILLLVILFIIIIQKEKRKTKGFYQKNGGLILENANFLKLYQKKELKPILKSMNFIGKGGFGQVYKGVLRNVLVAVKKPINGSVLENEQFANEVFIQSQINHKNIVRLIGCCLEVDIPMLVYEFLSKGLLTEKSDVYSFGVVILELISRERATYSNNNSLVRKFVEAHKKEVKSTEYFDKEIAVTRDLEILDCLAEVAVECLGLDVDQRPTMTEVAERLLKLSRSREL</sequence>
<keyword evidence="11" id="KW-0812">Transmembrane</keyword>
<evidence type="ECO:0000313" key="14">
    <source>
        <dbReference type="EMBL" id="KAK1691956.1"/>
    </source>
</evidence>
<keyword evidence="1" id="KW-0418">Kinase</keyword>
<evidence type="ECO:0000259" key="12">
    <source>
        <dbReference type="PROSITE" id="PS50011"/>
    </source>
</evidence>
<dbReference type="InterPro" id="IPR018097">
    <property type="entry name" value="EGF_Ca-bd_CS"/>
</dbReference>
<dbReference type="Gene3D" id="3.30.200.20">
    <property type="entry name" value="Phosphorylase Kinase, domain 1"/>
    <property type="match status" value="1"/>
</dbReference>
<evidence type="ECO:0000256" key="9">
    <source>
        <dbReference type="PROSITE-ProRule" id="PRU00076"/>
    </source>
</evidence>